<dbReference type="RefSeq" id="WP_352561202.1">
    <property type="nucleotide sequence ID" value="NZ_JAMYQB010000025.1"/>
</dbReference>
<gene>
    <name evidence="1" type="ORF">NKI36_25400</name>
</gene>
<organism evidence="1 2">
    <name type="scientific">Mesorhizobium caraganae</name>
    <dbReference type="NCBI Taxonomy" id="483206"/>
    <lineage>
        <taxon>Bacteria</taxon>
        <taxon>Pseudomonadati</taxon>
        <taxon>Pseudomonadota</taxon>
        <taxon>Alphaproteobacteria</taxon>
        <taxon>Hyphomicrobiales</taxon>
        <taxon>Phyllobacteriaceae</taxon>
        <taxon>Mesorhizobium</taxon>
    </lineage>
</organism>
<comment type="caution">
    <text evidence="1">The sequence shown here is derived from an EMBL/GenBank/DDBJ whole genome shotgun (WGS) entry which is preliminary data.</text>
</comment>
<dbReference type="Proteomes" id="UP001433071">
    <property type="component" value="Unassembled WGS sequence"/>
</dbReference>
<keyword evidence="2" id="KW-1185">Reference proteome</keyword>
<sequence length="239" mass="26839">MVETALLHCPVRGPLNASALAKDGLTATEEARRIDFIRFLLDRGYPEEHIAVETVVLKDIGESGRNKLRCDVIAYNTPAHRLNKLNIKDRLSKAVLVAEIKRDSKRIASAIEHQLEPALRMIPSMQVIGAYWDELNRILLTKQIVKNNVVIFEDTLSSLPIYGVPYKRKLITYAELIPSQNLVGVLFDIANIMRSHGINDEQVRYKETVKLLLARYCDERAGASSATFVSNSSEEIQPG</sequence>
<proteinExistence type="predicted"/>
<protein>
    <submittedName>
        <fullName evidence="1">Type I restriction enzyme HsdR N-terminal domain-containing protein</fullName>
    </submittedName>
</protein>
<dbReference type="EMBL" id="JAMYQB010000025">
    <property type="protein sequence ID" value="MER9407371.1"/>
    <property type="molecule type" value="Genomic_DNA"/>
</dbReference>
<evidence type="ECO:0000313" key="2">
    <source>
        <dbReference type="Proteomes" id="UP001433071"/>
    </source>
</evidence>
<evidence type="ECO:0000313" key="1">
    <source>
        <dbReference type="EMBL" id="MER9407371.1"/>
    </source>
</evidence>
<accession>A0ABV1Z5S0</accession>
<reference evidence="1 2" key="1">
    <citation type="journal article" date="2024" name="Proc. Natl. Acad. Sci. U.S.A.">
        <title>The evolutionary genomics of adaptation to stress in wild rhizobium bacteria.</title>
        <authorList>
            <person name="Kehlet-Delgado H."/>
            <person name="Montoya A.P."/>
            <person name="Jensen K.T."/>
            <person name="Wendlandt C.E."/>
            <person name="Dexheimer C."/>
            <person name="Roberts M."/>
            <person name="Torres Martinez L."/>
            <person name="Friesen M.L."/>
            <person name="Griffitts J.S."/>
            <person name="Porter S.S."/>
        </authorList>
    </citation>
    <scope>NUCLEOTIDE SEQUENCE [LARGE SCALE GENOMIC DNA]</scope>
    <source>
        <strain evidence="1 2">M0641</strain>
    </source>
</reference>
<name>A0ABV1Z5S0_9HYPH</name>